<dbReference type="PANTHER" id="PTHR11328:SF24">
    <property type="entry name" value="MAJOR FACILITATOR SUPERFAMILY (MFS) PROFILE DOMAIN-CONTAINING PROTEIN"/>
    <property type="match status" value="1"/>
</dbReference>
<dbReference type="Proteomes" id="UP000446866">
    <property type="component" value="Unassembled WGS sequence"/>
</dbReference>
<dbReference type="PANTHER" id="PTHR11328">
    <property type="entry name" value="MAJOR FACILITATOR SUPERFAMILY DOMAIN-CONTAINING PROTEIN"/>
    <property type="match status" value="1"/>
</dbReference>
<protein>
    <submittedName>
        <fullName evidence="2">MFS transporter</fullName>
    </submittedName>
</protein>
<dbReference type="Pfam" id="PF13347">
    <property type="entry name" value="MFS_2"/>
    <property type="match status" value="1"/>
</dbReference>
<feature type="transmembrane region" description="Helical" evidence="1">
    <location>
        <begin position="190"/>
        <end position="211"/>
    </location>
</feature>
<dbReference type="AlphaFoldDB" id="A0A845QMY3"/>
<keyword evidence="1" id="KW-1133">Transmembrane helix</keyword>
<keyword evidence="1" id="KW-0812">Transmembrane</keyword>
<reference evidence="2 3" key="1">
    <citation type="submission" date="2018-08" db="EMBL/GenBank/DDBJ databases">
        <title>Murine metabolic-syndrome-specific gut microbial biobank.</title>
        <authorList>
            <person name="Liu C."/>
        </authorList>
    </citation>
    <scope>NUCLEOTIDE SEQUENCE [LARGE SCALE GENOMIC DNA]</scope>
    <source>
        <strain evidence="2 3">28</strain>
    </source>
</reference>
<evidence type="ECO:0000313" key="2">
    <source>
        <dbReference type="EMBL" id="NBH62083.1"/>
    </source>
</evidence>
<dbReference type="GO" id="GO:0005886">
    <property type="term" value="C:plasma membrane"/>
    <property type="evidence" value="ECO:0007669"/>
    <property type="project" value="TreeGrafter"/>
</dbReference>
<dbReference type="Gene3D" id="1.20.1250.20">
    <property type="entry name" value="MFS general substrate transporter like domains"/>
    <property type="match status" value="2"/>
</dbReference>
<dbReference type="EMBL" id="QXWK01000019">
    <property type="protein sequence ID" value="NBH62083.1"/>
    <property type="molecule type" value="Genomic_DNA"/>
</dbReference>
<feature type="transmembrane region" description="Helical" evidence="1">
    <location>
        <begin position="313"/>
        <end position="332"/>
    </location>
</feature>
<dbReference type="GO" id="GO:0006814">
    <property type="term" value="P:sodium ion transport"/>
    <property type="evidence" value="ECO:0007669"/>
    <property type="project" value="InterPro"/>
</dbReference>
<keyword evidence="3" id="KW-1185">Reference proteome</keyword>
<comment type="caution">
    <text evidence="2">The sequence shown here is derived from an EMBL/GenBank/DDBJ whole genome shotgun (WGS) entry which is preliminary data.</text>
</comment>
<dbReference type="InterPro" id="IPR039672">
    <property type="entry name" value="MFS_2"/>
</dbReference>
<feature type="transmembrane region" description="Helical" evidence="1">
    <location>
        <begin position="118"/>
        <end position="138"/>
    </location>
</feature>
<feature type="transmembrane region" description="Helical" evidence="1">
    <location>
        <begin position="50"/>
        <end position="68"/>
    </location>
</feature>
<dbReference type="NCBIfam" id="TIGR00792">
    <property type="entry name" value="gph"/>
    <property type="match status" value="1"/>
</dbReference>
<feature type="transmembrane region" description="Helical" evidence="1">
    <location>
        <begin position="242"/>
        <end position="261"/>
    </location>
</feature>
<dbReference type="GO" id="GO:0008643">
    <property type="term" value="P:carbohydrate transport"/>
    <property type="evidence" value="ECO:0007669"/>
    <property type="project" value="InterPro"/>
</dbReference>
<sequence length="471" mass="51720">MGKNTTTLLNQKKLPKKLVLLYGASSFGVSSLTIMNAAFLVFFYTQVLGIKIEIASTIILIAKIWDIINDPMMGGIIDMTRSKEGKCRVWLKYFTTPAGILFALTFMCPNLSGTGRIVWAVVTYILQGMLSTALFIPSKTLCGRITTDKTQRALLQQSGSVYTVLANLFVGSATMPLVGMIGKGDMQKGFMFVGILYGILFMISYFITFWVTKGYEPVEEVEVLSGERLGERIPLSVSLKALFSNKMFLILVVGIFMLYFANSLPSATNAYYIQYNLNNNMLVYSIISFSGIGGAMFVAITLSFFVKRLGNNGTAILGCVAAILGLLIRFIAHDCNMTILAIGNVGLGFGEALAAGTMVLNMFDAGTYGQWKAPNSACNEAILLSGHSMAYKIGMALGGPLGGYMLLMVPFVEGAAVQEESVINLFFYMETIIPCLMFIIPLAIFLYLRRFEKQIPLMRKEIAEREQKENA</sequence>
<feature type="transmembrane region" description="Helical" evidence="1">
    <location>
        <begin position="338"/>
        <end position="363"/>
    </location>
</feature>
<evidence type="ECO:0000313" key="3">
    <source>
        <dbReference type="Proteomes" id="UP000446866"/>
    </source>
</evidence>
<evidence type="ECO:0000256" key="1">
    <source>
        <dbReference type="SAM" id="Phobius"/>
    </source>
</evidence>
<proteinExistence type="predicted"/>
<name>A0A845QMY3_9FIRM</name>
<feature type="transmembrane region" description="Helical" evidence="1">
    <location>
        <begin position="393"/>
        <end position="413"/>
    </location>
</feature>
<feature type="transmembrane region" description="Helical" evidence="1">
    <location>
        <begin position="281"/>
        <end position="306"/>
    </location>
</feature>
<feature type="transmembrane region" description="Helical" evidence="1">
    <location>
        <begin position="89"/>
        <end position="112"/>
    </location>
</feature>
<dbReference type="InterPro" id="IPR001927">
    <property type="entry name" value="Na/Gal_symport"/>
</dbReference>
<feature type="transmembrane region" description="Helical" evidence="1">
    <location>
        <begin position="159"/>
        <end position="178"/>
    </location>
</feature>
<dbReference type="GO" id="GO:0015293">
    <property type="term" value="F:symporter activity"/>
    <property type="evidence" value="ECO:0007669"/>
    <property type="project" value="InterPro"/>
</dbReference>
<organism evidence="2 3">
    <name type="scientific">Anaerotruncus colihominis</name>
    <dbReference type="NCBI Taxonomy" id="169435"/>
    <lineage>
        <taxon>Bacteria</taxon>
        <taxon>Bacillati</taxon>
        <taxon>Bacillota</taxon>
        <taxon>Clostridia</taxon>
        <taxon>Eubacteriales</taxon>
        <taxon>Oscillospiraceae</taxon>
        <taxon>Anaerotruncus</taxon>
    </lineage>
</organism>
<dbReference type="SUPFAM" id="SSF103473">
    <property type="entry name" value="MFS general substrate transporter"/>
    <property type="match status" value="1"/>
</dbReference>
<accession>A0A845QMY3</accession>
<keyword evidence="1" id="KW-0472">Membrane</keyword>
<dbReference type="RefSeq" id="WP_160202370.1">
    <property type="nucleotide sequence ID" value="NZ_QXWK01000019.1"/>
</dbReference>
<dbReference type="InterPro" id="IPR036259">
    <property type="entry name" value="MFS_trans_sf"/>
</dbReference>
<gene>
    <name evidence="2" type="ORF">D0435_10510</name>
</gene>
<feature type="transmembrane region" description="Helical" evidence="1">
    <location>
        <begin position="20"/>
        <end position="44"/>
    </location>
</feature>
<feature type="transmembrane region" description="Helical" evidence="1">
    <location>
        <begin position="425"/>
        <end position="448"/>
    </location>
</feature>